<dbReference type="SUPFAM" id="SSF50685">
    <property type="entry name" value="Barwin-like endoglucanases"/>
    <property type="match status" value="1"/>
</dbReference>
<dbReference type="RefSeq" id="WP_115151533.1">
    <property type="nucleotide sequence ID" value="NZ_UGPP01000001.1"/>
</dbReference>
<dbReference type="CDD" id="cd14667">
    <property type="entry name" value="3D_containing_proteins"/>
    <property type="match status" value="1"/>
</dbReference>
<feature type="coiled-coil region" evidence="2">
    <location>
        <begin position="35"/>
        <end position="100"/>
    </location>
</feature>
<feature type="domain" description="3D" evidence="3">
    <location>
        <begin position="142"/>
        <end position="209"/>
    </location>
</feature>
<dbReference type="GO" id="GO:0004553">
    <property type="term" value="F:hydrolase activity, hydrolyzing O-glycosyl compounds"/>
    <property type="evidence" value="ECO:0007669"/>
    <property type="project" value="InterPro"/>
</dbReference>
<dbReference type="PANTHER" id="PTHR39160:SF6">
    <property type="entry name" value="CELL WALL-BINDING PROTEIN YOCH"/>
    <property type="match status" value="1"/>
</dbReference>
<evidence type="ECO:0000259" key="3">
    <source>
        <dbReference type="Pfam" id="PF06725"/>
    </source>
</evidence>
<dbReference type="Pfam" id="PF06725">
    <property type="entry name" value="3D"/>
    <property type="match status" value="1"/>
</dbReference>
<reference evidence="4 5" key="1">
    <citation type="submission" date="2018-06" db="EMBL/GenBank/DDBJ databases">
        <authorList>
            <consortium name="Pathogen Informatics"/>
            <person name="Doyle S."/>
        </authorList>
    </citation>
    <scope>NUCLEOTIDE SEQUENCE [LARGE SCALE GENOMIC DNA]</scope>
    <source>
        <strain evidence="4 5">NCTC10571</strain>
    </source>
</reference>
<keyword evidence="1" id="KW-0732">Signal</keyword>
<dbReference type="AlphaFoldDB" id="A0A378NS46"/>
<dbReference type="InterPro" id="IPR059180">
    <property type="entry name" value="3D_YorM"/>
</dbReference>
<keyword evidence="2" id="KW-0175">Coiled coil</keyword>
<name>A0A378NS46_9FIRM</name>
<dbReference type="InterPro" id="IPR036908">
    <property type="entry name" value="RlpA-like_sf"/>
</dbReference>
<dbReference type="EMBL" id="UGPP01000001">
    <property type="protein sequence ID" value="STY71161.1"/>
    <property type="molecule type" value="Genomic_DNA"/>
</dbReference>
<sequence length="211" mass="23635">MFEASKDFTKKITSIMLAITVASGLSVTATNYFNAKEIEQKNLEIEALKQEIEKTSLEVNERNKENDIKARELEVLNQDNNKLKEELKRAREEISRGSRTMDFTITAYNVSPEQCGKYEGEEGYGLTATGFDLSGHTVWSARVIAVDPNVIPLGSKVQISFNDPYMKKYDGIYTAMDTGSSIKGNKIDLFLGDSQNESIKFGVQQAKVRLL</sequence>
<dbReference type="Proteomes" id="UP000255234">
    <property type="component" value="Unassembled WGS sequence"/>
</dbReference>
<protein>
    <submittedName>
        <fullName evidence="4">Cell wall-binding protein yocH</fullName>
    </submittedName>
</protein>
<dbReference type="Gene3D" id="2.40.40.10">
    <property type="entry name" value="RlpA-like domain"/>
    <property type="match status" value="1"/>
</dbReference>
<gene>
    <name evidence="4" type="primary">yocH_2</name>
    <name evidence="4" type="ORF">NCTC10571_01317</name>
</gene>
<dbReference type="InterPro" id="IPR051933">
    <property type="entry name" value="Resuscitation_pf_RpfB"/>
</dbReference>
<dbReference type="GO" id="GO:0019867">
    <property type="term" value="C:outer membrane"/>
    <property type="evidence" value="ECO:0007669"/>
    <property type="project" value="InterPro"/>
</dbReference>
<accession>A0A378NS46</accession>
<proteinExistence type="predicted"/>
<dbReference type="GO" id="GO:0009254">
    <property type="term" value="P:peptidoglycan turnover"/>
    <property type="evidence" value="ECO:0007669"/>
    <property type="project" value="InterPro"/>
</dbReference>
<dbReference type="InterPro" id="IPR010611">
    <property type="entry name" value="3D_dom"/>
</dbReference>
<evidence type="ECO:0000313" key="4">
    <source>
        <dbReference type="EMBL" id="STY71161.1"/>
    </source>
</evidence>
<organism evidence="4 5">
    <name type="scientific">Megamonas hypermegale</name>
    <dbReference type="NCBI Taxonomy" id="158847"/>
    <lineage>
        <taxon>Bacteria</taxon>
        <taxon>Bacillati</taxon>
        <taxon>Bacillota</taxon>
        <taxon>Negativicutes</taxon>
        <taxon>Selenomonadales</taxon>
        <taxon>Selenomonadaceae</taxon>
        <taxon>Megamonas</taxon>
    </lineage>
</organism>
<evidence type="ECO:0000256" key="2">
    <source>
        <dbReference type="SAM" id="Coils"/>
    </source>
</evidence>
<evidence type="ECO:0000313" key="5">
    <source>
        <dbReference type="Proteomes" id="UP000255234"/>
    </source>
</evidence>
<evidence type="ECO:0000256" key="1">
    <source>
        <dbReference type="ARBA" id="ARBA00022729"/>
    </source>
</evidence>
<dbReference type="PANTHER" id="PTHR39160">
    <property type="entry name" value="CELL WALL-BINDING PROTEIN YOCH"/>
    <property type="match status" value="1"/>
</dbReference>